<dbReference type="SUPFAM" id="SSF103481">
    <property type="entry name" value="Multidrug resistance efflux transporter EmrE"/>
    <property type="match status" value="2"/>
</dbReference>
<evidence type="ECO:0000256" key="1">
    <source>
        <dbReference type="SAM" id="Phobius"/>
    </source>
</evidence>
<feature type="transmembrane region" description="Helical" evidence="1">
    <location>
        <begin position="35"/>
        <end position="53"/>
    </location>
</feature>
<name>A0ABU0VYN1_9RHOB</name>
<feature type="transmembrane region" description="Helical" evidence="1">
    <location>
        <begin position="183"/>
        <end position="205"/>
    </location>
</feature>
<gene>
    <name evidence="3" type="ORF">Q9295_10770</name>
</gene>
<organism evidence="3 4">
    <name type="scientific">Pseudogemmobacter lacusdianii</name>
    <dbReference type="NCBI Taxonomy" id="3069608"/>
    <lineage>
        <taxon>Bacteria</taxon>
        <taxon>Pseudomonadati</taxon>
        <taxon>Pseudomonadota</taxon>
        <taxon>Alphaproteobacteria</taxon>
        <taxon>Rhodobacterales</taxon>
        <taxon>Paracoccaceae</taxon>
        <taxon>Pseudogemmobacter</taxon>
    </lineage>
</organism>
<keyword evidence="1" id="KW-0812">Transmembrane</keyword>
<keyword evidence="4" id="KW-1185">Reference proteome</keyword>
<keyword evidence="1" id="KW-0472">Membrane</keyword>
<evidence type="ECO:0000313" key="4">
    <source>
        <dbReference type="Proteomes" id="UP001239680"/>
    </source>
</evidence>
<feature type="domain" description="EamA" evidence="2">
    <location>
        <begin position="153"/>
        <end position="289"/>
    </location>
</feature>
<feature type="transmembrane region" description="Helical" evidence="1">
    <location>
        <begin position="150"/>
        <end position="171"/>
    </location>
</feature>
<feature type="transmembrane region" description="Helical" evidence="1">
    <location>
        <begin position="95"/>
        <end position="112"/>
    </location>
</feature>
<dbReference type="Proteomes" id="UP001239680">
    <property type="component" value="Unassembled WGS sequence"/>
</dbReference>
<dbReference type="InterPro" id="IPR000620">
    <property type="entry name" value="EamA_dom"/>
</dbReference>
<feature type="transmembrane region" description="Helical" evidence="1">
    <location>
        <begin position="217"/>
        <end position="237"/>
    </location>
</feature>
<keyword evidence="1" id="KW-1133">Transmembrane helix</keyword>
<sequence>MMLAVFLSLAAAATFAASGLFIDRVSPKVSALQMARWQNSIGFAFTVSAMLALGSWRSLTAEQMLWLAASSVTGIMLATTTFIATIQLVGARLNALLFTLAVPFAVVLGYMFRGETIGALQSAGVALILTGIACAILGPGGTEGLRKPKALLPGLALGLLTALGQATGNLLARPAMESGAEPFAAMALRSGLGAVFFVLLLAIPRLRPDARPSARDLGLIGGSAVVGIFFGMSLLMAALAVGDLGIVTTLSSTAPILILPMLWAISREPPRAAAWTGAALAVAGTALITLGA</sequence>
<evidence type="ECO:0000313" key="3">
    <source>
        <dbReference type="EMBL" id="MDQ2066859.1"/>
    </source>
</evidence>
<accession>A0ABU0VYN1</accession>
<feature type="domain" description="EamA" evidence="2">
    <location>
        <begin position="3"/>
        <end position="135"/>
    </location>
</feature>
<feature type="transmembrane region" description="Helical" evidence="1">
    <location>
        <begin position="119"/>
        <end position="138"/>
    </location>
</feature>
<feature type="transmembrane region" description="Helical" evidence="1">
    <location>
        <begin position="272"/>
        <end position="290"/>
    </location>
</feature>
<dbReference type="RefSeq" id="WP_306680570.1">
    <property type="nucleotide sequence ID" value="NZ_JAVDBT010000009.1"/>
</dbReference>
<dbReference type="PANTHER" id="PTHR22911">
    <property type="entry name" value="ACYL-MALONYL CONDENSING ENZYME-RELATED"/>
    <property type="match status" value="1"/>
</dbReference>
<reference evidence="3 4" key="1">
    <citation type="submission" date="2023-08" db="EMBL/GenBank/DDBJ databases">
        <title>Characterization of two Paracoccaceae strains isolated from Phycosphere and proposal of Xinfangfangia lacusdiani sp. nov.</title>
        <authorList>
            <person name="Deng Y."/>
            <person name="Zhang Y.Q."/>
        </authorList>
    </citation>
    <scope>NUCLEOTIDE SEQUENCE [LARGE SCALE GENOMIC DNA]</scope>
    <source>
        <strain evidence="3 4">CPCC 101601</strain>
    </source>
</reference>
<feature type="transmembrane region" description="Helical" evidence="1">
    <location>
        <begin position="65"/>
        <end position="89"/>
    </location>
</feature>
<feature type="transmembrane region" description="Helical" evidence="1">
    <location>
        <begin position="244"/>
        <end position="266"/>
    </location>
</feature>
<dbReference type="EMBL" id="JAVDBT010000009">
    <property type="protein sequence ID" value="MDQ2066859.1"/>
    <property type="molecule type" value="Genomic_DNA"/>
</dbReference>
<protein>
    <submittedName>
        <fullName evidence="3">DMT family transporter</fullName>
    </submittedName>
</protein>
<proteinExistence type="predicted"/>
<dbReference type="Pfam" id="PF00892">
    <property type="entry name" value="EamA"/>
    <property type="match status" value="2"/>
</dbReference>
<dbReference type="InterPro" id="IPR037185">
    <property type="entry name" value="EmrE-like"/>
</dbReference>
<evidence type="ECO:0000259" key="2">
    <source>
        <dbReference type="Pfam" id="PF00892"/>
    </source>
</evidence>
<comment type="caution">
    <text evidence="3">The sequence shown here is derived from an EMBL/GenBank/DDBJ whole genome shotgun (WGS) entry which is preliminary data.</text>
</comment>